<feature type="region of interest" description="Disordered" evidence="2">
    <location>
        <begin position="604"/>
        <end position="625"/>
    </location>
</feature>
<protein>
    <recommendedName>
        <fullName evidence="1">HEAT repeat-containing protein 1</fullName>
    </recommendedName>
</protein>
<dbReference type="OrthoDB" id="201127at2759"/>
<comment type="function">
    <text evidence="1">Involved in nucleolar processing of pre-18S ribosomal RNA.</text>
</comment>
<dbReference type="InterPro" id="IPR016024">
    <property type="entry name" value="ARM-type_fold"/>
</dbReference>
<dbReference type="GO" id="GO:0030515">
    <property type="term" value="F:snoRNA binding"/>
    <property type="evidence" value="ECO:0007669"/>
    <property type="project" value="TreeGrafter"/>
</dbReference>
<dbReference type="SUPFAM" id="SSF48371">
    <property type="entry name" value="ARM repeat"/>
    <property type="match status" value="1"/>
</dbReference>
<organism evidence="3 4">
    <name type="scientific">Nannochloropsis salina CCMP1776</name>
    <dbReference type="NCBI Taxonomy" id="1027361"/>
    <lineage>
        <taxon>Eukaryota</taxon>
        <taxon>Sar</taxon>
        <taxon>Stramenopiles</taxon>
        <taxon>Ochrophyta</taxon>
        <taxon>Eustigmatophyceae</taxon>
        <taxon>Eustigmatales</taxon>
        <taxon>Monodopsidaceae</taxon>
        <taxon>Microchloropsis</taxon>
        <taxon>Microchloropsis salina</taxon>
    </lineage>
</organism>
<dbReference type="InterPro" id="IPR040191">
    <property type="entry name" value="UTP10"/>
</dbReference>
<evidence type="ECO:0000313" key="4">
    <source>
        <dbReference type="Proteomes" id="UP000355283"/>
    </source>
</evidence>
<keyword evidence="1" id="KW-0690">Ribosome biogenesis</keyword>
<comment type="subcellular location">
    <subcellularLocation>
        <location evidence="1">Nucleus</location>
        <location evidence="1">Nucleolus</location>
    </subcellularLocation>
</comment>
<dbReference type="GO" id="GO:0032040">
    <property type="term" value="C:small-subunit processome"/>
    <property type="evidence" value="ECO:0007669"/>
    <property type="project" value="TreeGrafter"/>
</dbReference>
<dbReference type="GO" id="GO:0000462">
    <property type="term" value="P:maturation of SSU-rRNA from tricistronic rRNA transcript (SSU-rRNA, 5.8S rRNA, LSU-rRNA)"/>
    <property type="evidence" value="ECO:0007669"/>
    <property type="project" value="TreeGrafter"/>
</dbReference>
<keyword evidence="4" id="KW-1185">Reference proteome</keyword>
<feature type="region of interest" description="Disordered" evidence="2">
    <location>
        <begin position="858"/>
        <end position="888"/>
    </location>
</feature>
<sequence>MASSTSPPTSCPPSSSTSPLPGLLLAHLLREETPFSHAGRVLMTMLFREPWVPSLALLPSLRTLVDRIEQGGKEEDRVEETEVRQRARSLVLQQLLHAPSSPPPSTSPSPGLPQGVVDLLRSLLFNELQGRKRGYTLLPSLLPLLDHGQALSSSLVLTLEQGSSEWAKDCLPGEERLRWWESVFQVLVEAEEGGEGGADGGGDEVSVKVLRTVACRLLDAEEFMEVFEGMFSLSGGSNQGTPTGHGSRGSNGRNGKRGTPRKKTNPKSPEGMEGARVGGKEGGREGGQAQMLVALELLQEFRRQEGASHHPGKGVNHLHGLHQSTETLLDTDKATRNSEAAWSRLIPVLLRLLPPSPLSYTRDPSPSLPSLASQGEAHVEFRQLLALDTACDILEEEAMGGDAGEGAGEGGADLEITPLLSLVEATASLHVRRSAVKLLGLLVRRFPRLRAKALAYLFDWIGTDAPWERAPSFSLLVRVLEHVVPAALASSPATSSDLFTIAHTLTCAHDRILPSRRLPLYHALLRSLGDSRLAFLQFLLLLQHCAAPNTAGKGEDEDGTEALLGLTEALAGKVSEMQELVSTGDLLEMGHALLRYLLGRQEDVEGEEATEGGVEDTGEGERESHSWVCHLRSRRDLAGKDSLPPSLPPSRPALALDLEPALRTVVTTSVREEGEEGRRKAGMEEEVARVGRILLLLGQTTRKSLSRRVAMRRESDLSPAAQRGYLLLAEETLRFLHTLGQSGLRQRGKRAGRVVLPDEPRGSTARGRDRQEQDVWEAVEEVAVGLLDETQPLLSLPSFLTLIQEMLADEDAGVRARALRLFHTTLAERGEALGRRKKWSRGEERLILEMLPDMFSVVGEGEGEGEGEGGGGEQDRKGRGKKGRSDPALQQTAWASMAVLVEALGKGYPQKFLPIFDHLQALVGGREGGRDGGTGDSQAPGPCPQVHVLTAALLCAAATCQVVGTAVLPKLPAFVTTVLDRLDSPSPPPPPRPPARPRLGCRMRPWSVSPPS</sequence>
<accession>A0A4D9CZP6</accession>
<dbReference type="Proteomes" id="UP000355283">
    <property type="component" value="Unassembled WGS sequence"/>
</dbReference>
<evidence type="ECO:0000256" key="2">
    <source>
        <dbReference type="SAM" id="MobiDB-lite"/>
    </source>
</evidence>
<dbReference type="GO" id="GO:0030686">
    <property type="term" value="C:90S preribosome"/>
    <property type="evidence" value="ECO:0007669"/>
    <property type="project" value="TreeGrafter"/>
</dbReference>
<feature type="compositionally biased region" description="Acidic residues" evidence="2">
    <location>
        <begin position="604"/>
        <end position="618"/>
    </location>
</feature>
<reference evidence="3 4" key="1">
    <citation type="submission" date="2019-01" db="EMBL/GenBank/DDBJ databases">
        <title>Nuclear Genome Assembly of the Microalgal Biofuel strain Nannochloropsis salina CCMP1776.</title>
        <authorList>
            <person name="Hovde B."/>
        </authorList>
    </citation>
    <scope>NUCLEOTIDE SEQUENCE [LARGE SCALE GENOMIC DNA]</scope>
    <source>
        <strain evidence="3 4">CCMP1776</strain>
    </source>
</reference>
<feature type="compositionally biased region" description="Low complexity" evidence="2">
    <location>
        <begin position="244"/>
        <end position="253"/>
    </location>
</feature>
<proteinExistence type="inferred from homology"/>
<dbReference type="AlphaFoldDB" id="A0A4D9CZP6"/>
<feature type="compositionally biased region" description="Pro residues" evidence="2">
    <location>
        <begin position="985"/>
        <end position="996"/>
    </location>
</feature>
<dbReference type="GO" id="GO:0045943">
    <property type="term" value="P:positive regulation of transcription by RNA polymerase I"/>
    <property type="evidence" value="ECO:0007669"/>
    <property type="project" value="TreeGrafter"/>
</dbReference>
<name>A0A4D9CZP6_9STRA</name>
<keyword evidence="1" id="KW-0687">Ribonucleoprotein</keyword>
<comment type="similarity">
    <text evidence="1">Belongs to the HEATR1/UTP10 family.</text>
</comment>
<feature type="compositionally biased region" description="Basic residues" evidence="2">
    <location>
        <begin position="254"/>
        <end position="265"/>
    </location>
</feature>
<feature type="region of interest" description="Disordered" evidence="2">
    <location>
        <begin position="980"/>
        <end position="1012"/>
    </location>
</feature>
<dbReference type="PANTHER" id="PTHR13457:SF1">
    <property type="entry name" value="HEAT REPEAT-CONTAINING PROTEIN 1"/>
    <property type="match status" value="1"/>
</dbReference>
<comment type="caution">
    <text evidence="3">The sequence shown here is derived from an EMBL/GenBank/DDBJ whole genome shotgun (WGS) entry which is preliminary data.</text>
</comment>
<keyword evidence="1" id="KW-0539">Nucleus</keyword>
<evidence type="ECO:0000313" key="3">
    <source>
        <dbReference type="EMBL" id="TFJ81959.1"/>
    </source>
</evidence>
<dbReference type="PANTHER" id="PTHR13457">
    <property type="entry name" value="BAP28"/>
    <property type="match status" value="1"/>
</dbReference>
<dbReference type="GO" id="GO:0034455">
    <property type="term" value="C:t-UTP complex"/>
    <property type="evidence" value="ECO:0007669"/>
    <property type="project" value="TreeGrafter"/>
</dbReference>
<feature type="region of interest" description="Disordered" evidence="2">
    <location>
        <begin position="234"/>
        <end position="286"/>
    </location>
</feature>
<keyword evidence="1" id="KW-0698">rRNA processing</keyword>
<dbReference type="EMBL" id="SDOX01000121">
    <property type="protein sequence ID" value="TFJ81959.1"/>
    <property type="molecule type" value="Genomic_DNA"/>
</dbReference>
<evidence type="ECO:0000256" key="1">
    <source>
        <dbReference type="RuleBase" id="RU367065"/>
    </source>
</evidence>
<gene>
    <name evidence="3" type="ORF">NSK_006627</name>
</gene>